<dbReference type="PROSITE" id="PS00297">
    <property type="entry name" value="HSP70_1"/>
    <property type="match status" value="1"/>
</dbReference>
<evidence type="ECO:0000256" key="2">
    <source>
        <dbReference type="ARBA" id="ARBA00022741"/>
    </source>
</evidence>
<dbReference type="RefSeq" id="WP_168775957.1">
    <property type="nucleotide sequence ID" value="NZ_JAABNR010000018.1"/>
</dbReference>
<dbReference type="PROSITE" id="PS01036">
    <property type="entry name" value="HSP70_3"/>
    <property type="match status" value="1"/>
</dbReference>
<dbReference type="GO" id="GO:0140662">
    <property type="term" value="F:ATP-dependent protein folding chaperone"/>
    <property type="evidence" value="ECO:0007669"/>
    <property type="project" value="InterPro"/>
</dbReference>
<evidence type="ECO:0000256" key="4">
    <source>
        <dbReference type="RuleBase" id="RU003322"/>
    </source>
</evidence>
<protein>
    <submittedName>
        <fullName evidence="5">Hsp70 family protein</fullName>
    </submittedName>
</protein>
<comment type="similarity">
    <text evidence="1 4">Belongs to the heat shock protein 70 family.</text>
</comment>
<dbReference type="PANTHER" id="PTHR19375">
    <property type="entry name" value="HEAT SHOCK PROTEIN 70KDA"/>
    <property type="match status" value="1"/>
</dbReference>
<dbReference type="InterPro" id="IPR013126">
    <property type="entry name" value="Hsp_70_fam"/>
</dbReference>
<gene>
    <name evidence="5" type="ORF">GV832_16320</name>
</gene>
<accession>A0AAE4YFV2</accession>
<dbReference type="Proteomes" id="UP001193501">
    <property type="component" value="Unassembled WGS sequence"/>
</dbReference>
<dbReference type="AlphaFoldDB" id="A0AAE4YFV2"/>
<evidence type="ECO:0000313" key="6">
    <source>
        <dbReference type="Proteomes" id="UP001193501"/>
    </source>
</evidence>
<dbReference type="InterPro" id="IPR029047">
    <property type="entry name" value="HSP70_peptide-bd_sf"/>
</dbReference>
<dbReference type="SUPFAM" id="SSF100920">
    <property type="entry name" value="Heat shock protein 70kD (HSP70), peptide-binding domain"/>
    <property type="match status" value="1"/>
</dbReference>
<dbReference type="FunFam" id="3.30.420.40:FF:000545">
    <property type="entry name" value="Endoplasmic reticulum chaperone BiP"/>
    <property type="match status" value="1"/>
</dbReference>
<keyword evidence="3 4" id="KW-0067">ATP-binding</keyword>
<evidence type="ECO:0000256" key="1">
    <source>
        <dbReference type="ARBA" id="ARBA00007381"/>
    </source>
</evidence>
<dbReference type="Gene3D" id="3.90.640.10">
    <property type="entry name" value="Actin, Chain A, domain 4"/>
    <property type="match status" value="1"/>
</dbReference>
<evidence type="ECO:0000313" key="5">
    <source>
        <dbReference type="EMBL" id="NBZ89155.1"/>
    </source>
</evidence>
<organism evidence="5 6">
    <name type="scientific">Stagnihabitans tardus</name>
    <dbReference type="NCBI Taxonomy" id="2699202"/>
    <lineage>
        <taxon>Bacteria</taxon>
        <taxon>Pseudomonadati</taxon>
        <taxon>Pseudomonadota</taxon>
        <taxon>Alphaproteobacteria</taxon>
        <taxon>Rhodobacterales</taxon>
        <taxon>Paracoccaceae</taxon>
        <taxon>Stagnihabitans</taxon>
    </lineage>
</organism>
<reference evidence="5" key="1">
    <citation type="submission" date="2020-01" db="EMBL/GenBank/DDBJ databases">
        <authorList>
            <person name="Chen W.-M."/>
        </authorList>
    </citation>
    <scope>NUCLEOTIDE SEQUENCE</scope>
    <source>
        <strain evidence="5">CYK-10</strain>
    </source>
</reference>
<dbReference type="InterPro" id="IPR043129">
    <property type="entry name" value="ATPase_NBD"/>
</dbReference>
<name>A0AAE4YFV2_9RHOB</name>
<keyword evidence="6" id="KW-1185">Reference proteome</keyword>
<dbReference type="Gene3D" id="3.30.420.40">
    <property type="match status" value="2"/>
</dbReference>
<evidence type="ECO:0000256" key="3">
    <source>
        <dbReference type="ARBA" id="ARBA00022840"/>
    </source>
</evidence>
<dbReference type="PROSITE" id="PS00329">
    <property type="entry name" value="HSP70_2"/>
    <property type="match status" value="1"/>
</dbReference>
<dbReference type="PRINTS" id="PR00301">
    <property type="entry name" value="HEATSHOCK70"/>
</dbReference>
<comment type="caution">
    <text evidence="5">The sequence shown here is derived from an EMBL/GenBank/DDBJ whole genome shotgun (WGS) entry which is preliminary data.</text>
</comment>
<dbReference type="Pfam" id="PF00012">
    <property type="entry name" value="HSP70"/>
    <property type="match status" value="2"/>
</dbReference>
<sequence length="551" mass="59592">MHFGIDLGTTNSLIACWDQGQVRLIGQPPLLPSVVSHLDGSLLVGQAAKDRLVSHPDQTVAAFKRAMGTTKRFSLGPHRLTAPELSALILRDLADLAQAETGTRPRDVVISVPAYFNQVQRKAVREAALAADLTPLRLVNEPTAAALAFGLAEIETEGHILVFDLGGGTFDVSIVEVFEKVIEVRASSGDAFLGGEDFTAALADHLQAAHGLSRDTGQRAVTWAAAESLKHQLSRAPEAEIAGQGWRVTRDDFAALVAPLLQRLRLPVERALHDARLSPRDIGRVVLVGGATRMPVVRALVARLFGRLPEAGVDPDQAVALGAATQAALIARDQALDDVVMTDVTAFSLGFDVARSLNGRHFPGYFQPVIERNTTVPVSREEVFSALQPGQKQLVMKLFQGEAPMVKDNIELGEVRVDLPTRGPDCELVALRLSYDTSGLIEIDSHVLSTGARETVVVTALTGGLSEAEIAVRRASLAALKVHPMDETVNLALIARLERCYAMAREAERVGLQDLLAAFHDLLQRQNLGDIARKRDEITAELDRFEAHYVR</sequence>
<dbReference type="SUPFAM" id="SSF53067">
    <property type="entry name" value="Actin-like ATPase domain"/>
    <property type="match status" value="2"/>
</dbReference>
<dbReference type="EMBL" id="JAABNR010000018">
    <property type="protein sequence ID" value="NBZ89155.1"/>
    <property type="molecule type" value="Genomic_DNA"/>
</dbReference>
<proteinExistence type="inferred from homology"/>
<dbReference type="Gene3D" id="2.60.34.10">
    <property type="entry name" value="Substrate Binding Domain Of DNAk, Chain A, domain 1"/>
    <property type="match status" value="1"/>
</dbReference>
<dbReference type="InterPro" id="IPR018181">
    <property type="entry name" value="Heat_shock_70_CS"/>
</dbReference>
<dbReference type="GO" id="GO:0005524">
    <property type="term" value="F:ATP binding"/>
    <property type="evidence" value="ECO:0007669"/>
    <property type="project" value="UniProtKB-KW"/>
</dbReference>
<keyword evidence="2 4" id="KW-0547">Nucleotide-binding</keyword>